<dbReference type="GeneID" id="106474344"/>
<keyword evidence="5" id="KW-1185">Reference proteome</keyword>
<keyword evidence="4" id="KW-0496">Mitochondrion</keyword>
<evidence type="ECO:0000256" key="3">
    <source>
        <dbReference type="ARBA" id="ARBA00022946"/>
    </source>
</evidence>
<accession>A0ABM1BXE2</accession>
<dbReference type="PANTHER" id="PTHR13126">
    <property type="entry name" value="CHAPERONE ATP11"/>
    <property type="match status" value="1"/>
</dbReference>
<protein>
    <submittedName>
        <fullName evidence="6">ATP synthase mitochondrial F1 complex assembly factor 1-like</fullName>
    </submittedName>
</protein>
<evidence type="ECO:0000256" key="2">
    <source>
        <dbReference type="ARBA" id="ARBA00009116"/>
    </source>
</evidence>
<evidence type="ECO:0000313" key="5">
    <source>
        <dbReference type="Proteomes" id="UP000694941"/>
    </source>
</evidence>
<keyword evidence="3" id="KW-0809">Transit peptide</keyword>
<comment type="similarity">
    <text evidence="2">Belongs to the ATP11 family.</text>
</comment>
<proteinExistence type="inferred from homology"/>
<dbReference type="PANTHER" id="PTHR13126:SF0">
    <property type="entry name" value="ATP SYNTHASE MITOCHONDRIAL F1 COMPLEX ASSEMBLY FACTOR 1"/>
    <property type="match status" value="1"/>
</dbReference>
<sequence>MMEMAREWIRQILWKRMMTFSNRPILFRSSLYHVFGGSKNQSRLYSSDQEGLQSNPFFKKYEDKIAALQKSSPEEFSRLLQNVKENQNANPVKKLSVSLKDATTIANEETLGISKTRDLNKILKVNLLDDKTPEEISQIWMQYHESKSGLFAVIPANTYKKIYENAKLFPTFIYLVPRKEGYELFVGQFVQNECHFTQLIKFQSYKENAPPCLTIIHYPELQDTKDIVLMSGQHDEEVLKIEEAQCLVHQFQLYYGQEHGERHEILKTFNKDPNKFSHMDVIKEFKKCFG</sequence>
<gene>
    <name evidence="6" type="primary">LOC106474344</name>
</gene>
<evidence type="ECO:0000256" key="1">
    <source>
        <dbReference type="ARBA" id="ARBA00004173"/>
    </source>
</evidence>
<dbReference type="RefSeq" id="XP_013790489.1">
    <property type="nucleotide sequence ID" value="XM_013935035.2"/>
</dbReference>
<evidence type="ECO:0000313" key="6">
    <source>
        <dbReference type="RefSeq" id="XP_013790489.1"/>
    </source>
</evidence>
<comment type="subcellular location">
    <subcellularLocation>
        <location evidence="1">Mitochondrion</location>
    </subcellularLocation>
</comment>
<reference evidence="6" key="1">
    <citation type="submission" date="2025-08" db="UniProtKB">
        <authorList>
            <consortium name="RefSeq"/>
        </authorList>
    </citation>
    <scope>IDENTIFICATION</scope>
    <source>
        <tissue evidence="6">Muscle</tissue>
    </source>
</reference>
<dbReference type="Proteomes" id="UP000694941">
    <property type="component" value="Unplaced"/>
</dbReference>
<name>A0ABM1BXE2_LIMPO</name>
<dbReference type="Pfam" id="PF06644">
    <property type="entry name" value="ATP11"/>
    <property type="match status" value="1"/>
</dbReference>
<evidence type="ECO:0000256" key="4">
    <source>
        <dbReference type="ARBA" id="ARBA00023128"/>
    </source>
</evidence>
<organism evidence="5 6">
    <name type="scientific">Limulus polyphemus</name>
    <name type="common">Atlantic horseshoe crab</name>
    <dbReference type="NCBI Taxonomy" id="6850"/>
    <lineage>
        <taxon>Eukaryota</taxon>
        <taxon>Metazoa</taxon>
        <taxon>Ecdysozoa</taxon>
        <taxon>Arthropoda</taxon>
        <taxon>Chelicerata</taxon>
        <taxon>Merostomata</taxon>
        <taxon>Xiphosura</taxon>
        <taxon>Limulidae</taxon>
        <taxon>Limulus</taxon>
    </lineage>
</organism>
<dbReference type="InterPro" id="IPR010591">
    <property type="entry name" value="ATP11"/>
</dbReference>